<dbReference type="EMBL" id="JAULSU010000007">
    <property type="protein sequence ID" value="KAK0611000.1"/>
    <property type="molecule type" value="Genomic_DNA"/>
</dbReference>
<evidence type="ECO:0000313" key="2">
    <source>
        <dbReference type="Proteomes" id="UP001175000"/>
    </source>
</evidence>
<organism evidence="1 2">
    <name type="scientific">Immersiella caudata</name>
    <dbReference type="NCBI Taxonomy" id="314043"/>
    <lineage>
        <taxon>Eukaryota</taxon>
        <taxon>Fungi</taxon>
        <taxon>Dikarya</taxon>
        <taxon>Ascomycota</taxon>
        <taxon>Pezizomycotina</taxon>
        <taxon>Sordariomycetes</taxon>
        <taxon>Sordariomycetidae</taxon>
        <taxon>Sordariales</taxon>
        <taxon>Lasiosphaeriaceae</taxon>
        <taxon>Immersiella</taxon>
    </lineage>
</organism>
<sequence>MLETQLSRRHTPTFQIINSSEMYRENGGLLPCSPSEMVQTADVIVRHSYVVGWAVGLGHCAQQPMNPTTARNVVGRWAARCHPPAVCWTVNRQSGMLKDLAILSPRFRDHPHRLFERRVRPKKKKRNVVVLTRNIGCCQEFRAFCFWHRPTASSSAGTVFESVPGRDPASVRANSEEVRRKGFAKWPSLPPACEKEGCLPVLEDRVDHATIRHRRAQSRLRNGCCARNAR</sequence>
<accession>A0AA39U3I9</accession>
<proteinExistence type="predicted"/>
<dbReference type="Proteomes" id="UP001175000">
    <property type="component" value="Unassembled WGS sequence"/>
</dbReference>
<reference evidence="1" key="1">
    <citation type="submission" date="2023-06" db="EMBL/GenBank/DDBJ databases">
        <title>Genome-scale phylogeny and comparative genomics of the fungal order Sordariales.</title>
        <authorList>
            <consortium name="Lawrence Berkeley National Laboratory"/>
            <person name="Hensen N."/>
            <person name="Bonometti L."/>
            <person name="Westerberg I."/>
            <person name="Brannstrom I.O."/>
            <person name="Guillou S."/>
            <person name="Cros-Aarteil S."/>
            <person name="Calhoun S."/>
            <person name="Haridas S."/>
            <person name="Kuo A."/>
            <person name="Mondo S."/>
            <person name="Pangilinan J."/>
            <person name="Riley R."/>
            <person name="Labutti K."/>
            <person name="Andreopoulos B."/>
            <person name="Lipzen A."/>
            <person name="Chen C."/>
            <person name="Yanf M."/>
            <person name="Daum C."/>
            <person name="Ng V."/>
            <person name="Clum A."/>
            <person name="Steindorff A."/>
            <person name="Ohm R."/>
            <person name="Martin F."/>
            <person name="Silar P."/>
            <person name="Natvig D."/>
            <person name="Lalanne C."/>
            <person name="Gautier V."/>
            <person name="Ament-Velasquez S.L."/>
            <person name="Kruys A."/>
            <person name="Hutchinson M.I."/>
            <person name="Powell A.J."/>
            <person name="Barry K."/>
            <person name="Miller A.N."/>
            <person name="Grigoriev I.V."/>
            <person name="Debuchy R."/>
            <person name="Gladieux P."/>
            <person name="Thoren M.H."/>
            <person name="Johannesson H."/>
        </authorList>
    </citation>
    <scope>NUCLEOTIDE SEQUENCE</scope>
    <source>
        <strain evidence="1">CBS 606.72</strain>
    </source>
</reference>
<evidence type="ECO:0000313" key="1">
    <source>
        <dbReference type="EMBL" id="KAK0611000.1"/>
    </source>
</evidence>
<name>A0AA39U3I9_9PEZI</name>
<dbReference type="AlphaFoldDB" id="A0AA39U3I9"/>
<protein>
    <submittedName>
        <fullName evidence="1">Uncharacterized protein</fullName>
    </submittedName>
</protein>
<keyword evidence="2" id="KW-1185">Reference proteome</keyword>
<comment type="caution">
    <text evidence="1">The sequence shown here is derived from an EMBL/GenBank/DDBJ whole genome shotgun (WGS) entry which is preliminary data.</text>
</comment>
<gene>
    <name evidence="1" type="ORF">B0T14DRAFT_316873</name>
</gene>